<dbReference type="Pfam" id="PF13505">
    <property type="entry name" value="OMP_b-brl"/>
    <property type="match status" value="1"/>
</dbReference>
<evidence type="ECO:0000256" key="2">
    <source>
        <dbReference type="SAM" id="SignalP"/>
    </source>
</evidence>
<evidence type="ECO:0000313" key="5">
    <source>
        <dbReference type="Proteomes" id="UP001259492"/>
    </source>
</evidence>
<dbReference type="Proteomes" id="UP001259492">
    <property type="component" value="Unassembled WGS sequence"/>
</dbReference>
<evidence type="ECO:0000259" key="3">
    <source>
        <dbReference type="Pfam" id="PF13505"/>
    </source>
</evidence>
<accession>A0ABU2YI17</accession>
<dbReference type="SUPFAM" id="SSF56925">
    <property type="entry name" value="OMPA-like"/>
    <property type="match status" value="1"/>
</dbReference>
<keyword evidence="5" id="KW-1185">Reference proteome</keyword>
<dbReference type="InterPro" id="IPR027385">
    <property type="entry name" value="Beta-barrel_OMP"/>
</dbReference>
<name>A0ABU2YI17_9FLAO</name>
<gene>
    <name evidence="4" type="ORF">RM697_02230</name>
</gene>
<feature type="domain" description="Outer membrane protein beta-barrel" evidence="3">
    <location>
        <begin position="6"/>
        <end position="168"/>
    </location>
</feature>
<feature type="chain" id="PRO_5045607353" evidence="2">
    <location>
        <begin position="20"/>
        <end position="168"/>
    </location>
</feature>
<keyword evidence="1 2" id="KW-0732">Signal</keyword>
<dbReference type="EMBL" id="JAVRIA010000001">
    <property type="protein sequence ID" value="MDT0557447.1"/>
    <property type="molecule type" value="Genomic_DNA"/>
</dbReference>
<proteinExistence type="predicted"/>
<evidence type="ECO:0000313" key="4">
    <source>
        <dbReference type="EMBL" id="MDT0557447.1"/>
    </source>
</evidence>
<protein>
    <submittedName>
        <fullName evidence="4">Porin family protein</fullName>
    </submittedName>
</protein>
<evidence type="ECO:0000256" key="1">
    <source>
        <dbReference type="ARBA" id="ARBA00022729"/>
    </source>
</evidence>
<dbReference type="Gene3D" id="2.40.160.20">
    <property type="match status" value="1"/>
</dbReference>
<dbReference type="InterPro" id="IPR011250">
    <property type="entry name" value="OMP/PagP_B-barrel"/>
</dbReference>
<dbReference type="RefSeq" id="WP_311426214.1">
    <property type="nucleotide sequence ID" value="NZ_JAVRIA010000001.1"/>
</dbReference>
<reference evidence="4 5" key="1">
    <citation type="submission" date="2023-09" db="EMBL/GenBank/DDBJ databases">
        <authorList>
            <person name="Rey-Velasco X."/>
        </authorList>
    </citation>
    <scope>NUCLEOTIDE SEQUENCE [LARGE SCALE GENOMIC DNA]</scope>
    <source>
        <strain evidence="4 5">W332</strain>
    </source>
</reference>
<comment type="caution">
    <text evidence="4">The sequence shown here is derived from an EMBL/GenBank/DDBJ whole genome shotgun (WGS) entry which is preliminary data.</text>
</comment>
<organism evidence="4 5">
    <name type="scientific">Microcosmobacter mediterraneus</name>
    <dbReference type="NCBI Taxonomy" id="3075607"/>
    <lineage>
        <taxon>Bacteria</taxon>
        <taxon>Pseudomonadati</taxon>
        <taxon>Bacteroidota</taxon>
        <taxon>Flavobacteriia</taxon>
        <taxon>Flavobacteriales</taxon>
        <taxon>Flavobacteriaceae</taxon>
        <taxon>Microcosmobacter</taxon>
    </lineage>
</organism>
<feature type="signal peptide" evidence="2">
    <location>
        <begin position="1"/>
        <end position="19"/>
    </location>
</feature>
<sequence length="168" mass="17828">MKKLFFAALAVFAFASVDAQTGFGLTAGYSNVSIDGESGSGFNVGAFADIGISDSFSVQPELVYTNSSSEDVTYNLFNVNAMAKYHVSEEFSILAGPQIGFASGDVPDALDMAFGDDFSSLNLQLALGVAYSFTENIFAQARYGFQLNEHVEGIGSVNTLNVGVGYRF</sequence>